<keyword evidence="3" id="KW-1185">Reference proteome</keyword>
<gene>
    <name evidence="2" type="ORF">QHT84_12160</name>
</gene>
<dbReference type="SUPFAM" id="SSF56935">
    <property type="entry name" value="Porins"/>
    <property type="match status" value="1"/>
</dbReference>
<evidence type="ECO:0000313" key="2">
    <source>
        <dbReference type="EMBL" id="MDI9258169.1"/>
    </source>
</evidence>
<sequence length="414" mass="45887">MKTKTIVKTILILLLSSRSLAQIDLNFPVIKAPDSTALRNNDNPIIKTSLNGIITASGFYQDGTFGMGDGAITMWANPIQPKEKQNQFGGDLRKTWIILKATAFNLPDNWTATGRVELDFLGGMAGQGGFADENPTPRLRIGYVELYKNSTRIRIGQAWTPMVANFPVSVTHFAMGYGAAGGIGFRNPGLFLYQNLNRKNANTKWRLDAAVFRGSWTGGAGEPGGRDAGEIGIPQSEVGLFLENNTKKIKWEINAVAHYDEKEIYNVATETYSTLRGRAVQIGTKVTYEKFSLQANSYWGQAIAQSWGNLLQFGDIQGNGAWGQIGYKFNKRLSTWFMYGYDNPNDRDVVEAIQGNSRLKNQIYVPMIKYDLGPLSLALEWFRAETKWNVVSNGMTTIKNTSANQLALGANFIF</sequence>
<evidence type="ECO:0000313" key="3">
    <source>
        <dbReference type="Proteomes" id="UP001230035"/>
    </source>
</evidence>
<reference evidence="2 3" key="1">
    <citation type="submission" date="2023-05" db="EMBL/GenBank/DDBJ databases">
        <title>Flavobacterium sedimenti sp. nov., isolated from the sediment.</title>
        <authorList>
            <person name="Wu N."/>
        </authorList>
    </citation>
    <scope>NUCLEOTIDE SEQUENCE [LARGE SCALE GENOMIC DNA]</scope>
    <source>
        <strain evidence="2 3">YZ-48</strain>
    </source>
</reference>
<organism evidence="2 3">
    <name type="scientific">Flavobacterium sedimenticola</name>
    <dbReference type="NCBI Taxonomy" id="3043286"/>
    <lineage>
        <taxon>Bacteria</taxon>
        <taxon>Pseudomonadati</taxon>
        <taxon>Bacteroidota</taxon>
        <taxon>Flavobacteriia</taxon>
        <taxon>Flavobacteriales</taxon>
        <taxon>Flavobacteriaceae</taxon>
        <taxon>Flavobacterium</taxon>
    </lineage>
</organism>
<comment type="caution">
    <text evidence="2">The sequence shown here is derived from an EMBL/GenBank/DDBJ whole genome shotgun (WGS) entry which is preliminary data.</text>
</comment>
<protein>
    <recommendedName>
        <fullName evidence="4">Porin</fullName>
    </recommendedName>
</protein>
<dbReference type="RefSeq" id="WP_283239834.1">
    <property type="nucleotide sequence ID" value="NZ_JASGBP010000009.1"/>
</dbReference>
<feature type="chain" id="PRO_5045997984" description="Porin" evidence="1">
    <location>
        <begin position="22"/>
        <end position="414"/>
    </location>
</feature>
<feature type="signal peptide" evidence="1">
    <location>
        <begin position="1"/>
        <end position="21"/>
    </location>
</feature>
<dbReference type="Proteomes" id="UP001230035">
    <property type="component" value="Unassembled WGS sequence"/>
</dbReference>
<accession>A0ABT6XU72</accession>
<name>A0ABT6XU72_9FLAO</name>
<evidence type="ECO:0000256" key="1">
    <source>
        <dbReference type="SAM" id="SignalP"/>
    </source>
</evidence>
<evidence type="ECO:0008006" key="4">
    <source>
        <dbReference type="Google" id="ProtNLM"/>
    </source>
</evidence>
<proteinExistence type="predicted"/>
<dbReference type="EMBL" id="JASGBP010000009">
    <property type="protein sequence ID" value="MDI9258169.1"/>
    <property type="molecule type" value="Genomic_DNA"/>
</dbReference>
<keyword evidence="1" id="KW-0732">Signal</keyword>